<name>A0A453KZ99_AEGTS</name>
<sequence length="95" mass="9750">RCWAGPAAIHAGGRATCVTPGPPFAAVLPSSRSQITPPHTSPPPDVSGVHLRCGGEHPPLSIPSSPFPPSSPPAPSSVRWRATPCTPSPSISVYR</sequence>
<feature type="compositionally biased region" description="Pro residues" evidence="1">
    <location>
        <begin position="65"/>
        <end position="75"/>
    </location>
</feature>
<dbReference type="Proteomes" id="UP000015105">
    <property type="component" value="Chromosome 5D"/>
</dbReference>
<reference evidence="3" key="1">
    <citation type="journal article" date="2014" name="Science">
        <title>Ancient hybridizations among the ancestral genomes of bread wheat.</title>
        <authorList>
            <consortium name="International Wheat Genome Sequencing Consortium,"/>
            <person name="Marcussen T."/>
            <person name="Sandve S.R."/>
            <person name="Heier L."/>
            <person name="Spannagl M."/>
            <person name="Pfeifer M."/>
            <person name="Jakobsen K.S."/>
            <person name="Wulff B.B."/>
            <person name="Steuernagel B."/>
            <person name="Mayer K.F."/>
            <person name="Olsen O.A."/>
        </authorList>
    </citation>
    <scope>NUCLEOTIDE SEQUENCE [LARGE SCALE GENOMIC DNA]</scope>
    <source>
        <strain evidence="3">cv. AL8/78</strain>
    </source>
</reference>
<reference evidence="2" key="5">
    <citation type="journal article" date="2021" name="G3 (Bethesda)">
        <title>Aegilops tauschii genome assembly Aet v5.0 features greater sequence contiguity and improved annotation.</title>
        <authorList>
            <person name="Wang L."/>
            <person name="Zhu T."/>
            <person name="Rodriguez J.C."/>
            <person name="Deal K.R."/>
            <person name="Dubcovsky J."/>
            <person name="McGuire P.E."/>
            <person name="Lux T."/>
            <person name="Spannagl M."/>
            <person name="Mayer K.F.X."/>
            <person name="Baldrich P."/>
            <person name="Meyers B.C."/>
            <person name="Huo N."/>
            <person name="Gu Y.Q."/>
            <person name="Zhou H."/>
            <person name="Devos K.M."/>
            <person name="Bennetzen J.L."/>
            <person name="Unver T."/>
            <person name="Budak H."/>
            <person name="Gulick P.J."/>
            <person name="Galiba G."/>
            <person name="Kalapos B."/>
            <person name="Nelson D.R."/>
            <person name="Li P."/>
            <person name="You F.M."/>
            <person name="Luo M.C."/>
            <person name="Dvorak J."/>
        </authorList>
    </citation>
    <scope>NUCLEOTIDE SEQUENCE [LARGE SCALE GENOMIC DNA]</scope>
    <source>
        <strain evidence="2">cv. AL8/78</strain>
    </source>
</reference>
<keyword evidence="3" id="KW-1185">Reference proteome</keyword>
<dbReference type="Gramene" id="AET5Gv20570600.17">
    <property type="protein sequence ID" value="AET5Gv20570600.17"/>
    <property type="gene ID" value="AET5Gv20570600"/>
</dbReference>
<accession>A0A453KZ99</accession>
<reference evidence="2" key="4">
    <citation type="submission" date="2019-03" db="UniProtKB">
        <authorList>
            <consortium name="EnsemblPlants"/>
        </authorList>
    </citation>
    <scope>IDENTIFICATION</scope>
</reference>
<dbReference type="EnsemblPlants" id="AET5Gv20570600.17">
    <property type="protein sequence ID" value="AET5Gv20570600.17"/>
    <property type="gene ID" value="AET5Gv20570600"/>
</dbReference>
<feature type="region of interest" description="Disordered" evidence="1">
    <location>
        <begin position="29"/>
        <end position="95"/>
    </location>
</feature>
<evidence type="ECO:0000313" key="2">
    <source>
        <dbReference type="EnsemblPlants" id="AET5Gv20570600.17"/>
    </source>
</evidence>
<proteinExistence type="predicted"/>
<evidence type="ECO:0000313" key="3">
    <source>
        <dbReference type="Proteomes" id="UP000015105"/>
    </source>
</evidence>
<organism evidence="2 3">
    <name type="scientific">Aegilops tauschii subsp. strangulata</name>
    <name type="common">Goatgrass</name>
    <dbReference type="NCBI Taxonomy" id="200361"/>
    <lineage>
        <taxon>Eukaryota</taxon>
        <taxon>Viridiplantae</taxon>
        <taxon>Streptophyta</taxon>
        <taxon>Embryophyta</taxon>
        <taxon>Tracheophyta</taxon>
        <taxon>Spermatophyta</taxon>
        <taxon>Magnoliopsida</taxon>
        <taxon>Liliopsida</taxon>
        <taxon>Poales</taxon>
        <taxon>Poaceae</taxon>
        <taxon>BOP clade</taxon>
        <taxon>Pooideae</taxon>
        <taxon>Triticodae</taxon>
        <taxon>Triticeae</taxon>
        <taxon>Triticinae</taxon>
        <taxon>Aegilops</taxon>
    </lineage>
</organism>
<evidence type="ECO:0000256" key="1">
    <source>
        <dbReference type="SAM" id="MobiDB-lite"/>
    </source>
</evidence>
<protein>
    <submittedName>
        <fullName evidence="2">Uncharacterized protein</fullName>
    </submittedName>
</protein>
<reference evidence="2" key="3">
    <citation type="journal article" date="2017" name="Nature">
        <title>Genome sequence of the progenitor of the wheat D genome Aegilops tauschii.</title>
        <authorList>
            <person name="Luo M.C."/>
            <person name="Gu Y.Q."/>
            <person name="Puiu D."/>
            <person name="Wang H."/>
            <person name="Twardziok S.O."/>
            <person name="Deal K.R."/>
            <person name="Huo N."/>
            <person name="Zhu T."/>
            <person name="Wang L."/>
            <person name="Wang Y."/>
            <person name="McGuire P.E."/>
            <person name="Liu S."/>
            <person name="Long H."/>
            <person name="Ramasamy R.K."/>
            <person name="Rodriguez J.C."/>
            <person name="Van S.L."/>
            <person name="Yuan L."/>
            <person name="Wang Z."/>
            <person name="Xia Z."/>
            <person name="Xiao L."/>
            <person name="Anderson O.D."/>
            <person name="Ouyang S."/>
            <person name="Liang Y."/>
            <person name="Zimin A.V."/>
            <person name="Pertea G."/>
            <person name="Qi P."/>
            <person name="Bennetzen J.L."/>
            <person name="Dai X."/>
            <person name="Dawson M.W."/>
            <person name="Muller H.G."/>
            <person name="Kugler K."/>
            <person name="Rivarola-Duarte L."/>
            <person name="Spannagl M."/>
            <person name="Mayer K.F.X."/>
            <person name="Lu F.H."/>
            <person name="Bevan M.W."/>
            <person name="Leroy P."/>
            <person name="Li P."/>
            <person name="You F.M."/>
            <person name="Sun Q."/>
            <person name="Liu Z."/>
            <person name="Lyons E."/>
            <person name="Wicker T."/>
            <person name="Salzberg S.L."/>
            <person name="Devos K.M."/>
            <person name="Dvorak J."/>
        </authorList>
    </citation>
    <scope>NUCLEOTIDE SEQUENCE [LARGE SCALE GENOMIC DNA]</scope>
    <source>
        <strain evidence="2">cv. AL8/78</strain>
    </source>
</reference>
<dbReference type="AlphaFoldDB" id="A0A453KZ99"/>
<reference evidence="3" key="2">
    <citation type="journal article" date="2017" name="Nat. Plants">
        <title>The Aegilops tauschii genome reveals multiple impacts of transposons.</title>
        <authorList>
            <person name="Zhao G."/>
            <person name="Zou C."/>
            <person name="Li K."/>
            <person name="Wang K."/>
            <person name="Li T."/>
            <person name="Gao L."/>
            <person name="Zhang X."/>
            <person name="Wang H."/>
            <person name="Yang Z."/>
            <person name="Liu X."/>
            <person name="Jiang W."/>
            <person name="Mao L."/>
            <person name="Kong X."/>
            <person name="Jiao Y."/>
            <person name="Jia J."/>
        </authorList>
    </citation>
    <scope>NUCLEOTIDE SEQUENCE [LARGE SCALE GENOMIC DNA]</scope>
    <source>
        <strain evidence="3">cv. AL8/78</strain>
    </source>
</reference>